<dbReference type="GO" id="GO:0051015">
    <property type="term" value="F:actin filament binding"/>
    <property type="evidence" value="ECO:0007669"/>
    <property type="project" value="TreeGrafter"/>
</dbReference>
<dbReference type="PANTHER" id="PTHR19856:SF0">
    <property type="entry name" value="WD REPEAT-CONTAINING PROTEIN 1"/>
    <property type="match status" value="1"/>
</dbReference>
<protein>
    <submittedName>
        <fullName evidence="6">WD40 repeat-like protein</fullName>
    </submittedName>
</protein>
<feature type="repeat" description="WD" evidence="4">
    <location>
        <begin position="478"/>
        <end position="519"/>
    </location>
</feature>
<evidence type="ECO:0000259" key="5">
    <source>
        <dbReference type="Pfam" id="PF12894"/>
    </source>
</evidence>
<dbReference type="FunFam" id="2.130.10.10:FF:000102">
    <property type="entry name" value="Actin-interacting protein 1"/>
    <property type="match status" value="1"/>
</dbReference>
<organism evidence="6 7">
    <name type="scientific">Dendrothele bispora (strain CBS 962.96)</name>
    <dbReference type="NCBI Taxonomy" id="1314807"/>
    <lineage>
        <taxon>Eukaryota</taxon>
        <taxon>Fungi</taxon>
        <taxon>Dikarya</taxon>
        <taxon>Basidiomycota</taxon>
        <taxon>Agaricomycotina</taxon>
        <taxon>Agaricomycetes</taxon>
        <taxon>Agaricomycetidae</taxon>
        <taxon>Agaricales</taxon>
        <taxon>Agaricales incertae sedis</taxon>
        <taxon>Dendrothele</taxon>
    </lineage>
</organism>
<dbReference type="PROSITE" id="PS50082">
    <property type="entry name" value="WD_REPEATS_2"/>
    <property type="match status" value="5"/>
</dbReference>
<feature type="repeat" description="WD" evidence="4">
    <location>
        <begin position="52"/>
        <end position="93"/>
    </location>
</feature>
<dbReference type="PROSITE" id="PS50294">
    <property type="entry name" value="WD_REPEATS_REGION"/>
    <property type="match status" value="2"/>
</dbReference>
<dbReference type="FunFam" id="2.130.10.10:FF:000167">
    <property type="entry name" value="Actin-interacting protein 1"/>
    <property type="match status" value="1"/>
</dbReference>
<evidence type="ECO:0000256" key="4">
    <source>
        <dbReference type="PROSITE-ProRule" id="PRU00221"/>
    </source>
</evidence>
<dbReference type="OrthoDB" id="2306at2759"/>
<dbReference type="Gene3D" id="2.130.10.10">
    <property type="entry name" value="YVTN repeat-like/Quinoprotein amine dehydrogenase"/>
    <property type="match status" value="2"/>
</dbReference>
<keyword evidence="7" id="KW-1185">Reference proteome</keyword>
<keyword evidence="2" id="KW-0677">Repeat</keyword>
<accession>A0A4S8MF47</accession>
<feature type="repeat" description="WD" evidence="4">
    <location>
        <begin position="227"/>
        <end position="268"/>
    </location>
</feature>
<feature type="repeat" description="WD" evidence="4">
    <location>
        <begin position="521"/>
        <end position="554"/>
    </location>
</feature>
<sequence>MSFKQTAAFPSNPITARGTSTKLSTSKGKIVYANGKSIIIRNLENPSLSTIYSGHIQNTTVARISPTGYYCASADAGGTVRIWDTVGDEQILKGEYKVISGKINDLEWDGESKRVIAVGDGKEKFGHAFMFDSGSSTGEIVGHSKPINAVSIRHQRPFRAATAADDALIIFHQGAPYKYDKTIKTHTKFVQDVRYAPSGDVFCSVGSDYKIFLYDGKTGDTLAEVTDSPHKGSIMASSWSPDSKSFMTASADCTVKLWDVEARKAVLTWTLGSGVNHQQVGGVWSGESDLVSLSLSGDLNVIDPRTAEKPTKIIRAPQKAITAISSSGSGSGTFVAGTADGRVLSYSTSTGESTLLGGDGHTSLVTGLAPSLDGKIYSIGWDDRVREIENDGNGFTPASLSTSSQPKSVAVAGDGSVFVVEIDTVEVVRSNQKVFELKPKYTPSAIAASKSTIAIGGEDAKVRLYEWDGKSMNELVVLGENKSLVSALAFSPDGKLLASGDSSGRISLFDVPEKKHITSRWSFHSARVNSLSWTSDSKHCASGSLDTHVYIWSVAKPLKNIALKNVGPGGINGVLWIDAADAGKGKLASAGADGCVRLWEIVFHA</sequence>
<dbReference type="Pfam" id="PF12894">
    <property type="entry name" value="ANAPC4_WD40"/>
    <property type="match status" value="1"/>
</dbReference>
<dbReference type="PRINTS" id="PR00320">
    <property type="entry name" value="GPROTEINBRPT"/>
</dbReference>
<keyword evidence="1 4" id="KW-0853">WD repeat</keyword>
<evidence type="ECO:0000256" key="2">
    <source>
        <dbReference type="ARBA" id="ARBA00022737"/>
    </source>
</evidence>
<dbReference type="GO" id="GO:0030864">
    <property type="term" value="C:cortical actin cytoskeleton"/>
    <property type="evidence" value="ECO:0007669"/>
    <property type="project" value="TreeGrafter"/>
</dbReference>
<dbReference type="EMBL" id="ML179100">
    <property type="protein sequence ID" value="THV00704.1"/>
    <property type="molecule type" value="Genomic_DNA"/>
</dbReference>
<dbReference type="PANTHER" id="PTHR19856">
    <property type="entry name" value="WD-REPEATCONTAINING PROTEIN WDR1"/>
    <property type="match status" value="1"/>
</dbReference>
<dbReference type="InterPro" id="IPR024977">
    <property type="entry name" value="Apc4-like_WD40_dom"/>
</dbReference>
<dbReference type="AlphaFoldDB" id="A0A4S8MF47"/>
<dbReference type="InterPro" id="IPR036322">
    <property type="entry name" value="WD40_repeat_dom_sf"/>
</dbReference>
<evidence type="ECO:0000313" key="7">
    <source>
        <dbReference type="Proteomes" id="UP000297245"/>
    </source>
</evidence>
<comment type="similarity">
    <text evidence="3">Belongs to the WD repeat AIP1 family.</text>
</comment>
<dbReference type="Pfam" id="PF00400">
    <property type="entry name" value="WD40"/>
    <property type="match status" value="3"/>
</dbReference>
<dbReference type="InterPro" id="IPR020472">
    <property type="entry name" value="WD40_PAC1"/>
</dbReference>
<dbReference type="SMART" id="SM00320">
    <property type="entry name" value="WD40"/>
    <property type="match status" value="11"/>
</dbReference>
<evidence type="ECO:0000256" key="3">
    <source>
        <dbReference type="ARBA" id="ARBA00038366"/>
    </source>
</evidence>
<dbReference type="InterPro" id="IPR019775">
    <property type="entry name" value="WD40_repeat_CS"/>
</dbReference>
<gene>
    <name evidence="6" type="ORF">K435DRAFT_436590</name>
</gene>
<dbReference type="PROSITE" id="PS00678">
    <property type="entry name" value="WD_REPEATS_1"/>
    <property type="match status" value="1"/>
</dbReference>
<reference evidence="6 7" key="1">
    <citation type="journal article" date="2019" name="Nat. Ecol. Evol.">
        <title>Megaphylogeny resolves global patterns of mushroom evolution.</title>
        <authorList>
            <person name="Varga T."/>
            <person name="Krizsan K."/>
            <person name="Foldi C."/>
            <person name="Dima B."/>
            <person name="Sanchez-Garcia M."/>
            <person name="Sanchez-Ramirez S."/>
            <person name="Szollosi G.J."/>
            <person name="Szarkandi J.G."/>
            <person name="Papp V."/>
            <person name="Albert L."/>
            <person name="Andreopoulos W."/>
            <person name="Angelini C."/>
            <person name="Antonin V."/>
            <person name="Barry K.W."/>
            <person name="Bougher N.L."/>
            <person name="Buchanan P."/>
            <person name="Buyck B."/>
            <person name="Bense V."/>
            <person name="Catcheside P."/>
            <person name="Chovatia M."/>
            <person name="Cooper J."/>
            <person name="Damon W."/>
            <person name="Desjardin D."/>
            <person name="Finy P."/>
            <person name="Geml J."/>
            <person name="Haridas S."/>
            <person name="Hughes K."/>
            <person name="Justo A."/>
            <person name="Karasinski D."/>
            <person name="Kautmanova I."/>
            <person name="Kiss B."/>
            <person name="Kocsube S."/>
            <person name="Kotiranta H."/>
            <person name="LaButti K.M."/>
            <person name="Lechner B.E."/>
            <person name="Liimatainen K."/>
            <person name="Lipzen A."/>
            <person name="Lukacs Z."/>
            <person name="Mihaltcheva S."/>
            <person name="Morgado L.N."/>
            <person name="Niskanen T."/>
            <person name="Noordeloos M.E."/>
            <person name="Ohm R.A."/>
            <person name="Ortiz-Santana B."/>
            <person name="Ovrebo C."/>
            <person name="Racz N."/>
            <person name="Riley R."/>
            <person name="Savchenko A."/>
            <person name="Shiryaev A."/>
            <person name="Soop K."/>
            <person name="Spirin V."/>
            <person name="Szebenyi C."/>
            <person name="Tomsovsky M."/>
            <person name="Tulloss R.E."/>
            <person name="Uehling J."/>
            <person name="Grigoriev I.V."/>
            <person name="Vagvolgyi C."/>
            <person name="Papp T."/>
            <person name="Martin F.M."/>
            <person name="Miettinen O."/>
            <person name="Hibbett D.S."/>
            <person name="Nagy L.G."/>
        </authorList>
    </citation>
    <scope>NUCLEOTIDE SEQUENCE [LARGE SCALE GENOMIC DNA]</scope>
    <source>
        <strain evidence="6 7">CBS 962.96</strain>
    </source>
</reference>
<proteinExistence type="inferred from homology"/>
<evidence type="ECO:0000256" key="1">
    <source>
        <dbReference type="ARBA" id="ARBA00022574"/>
    </source>
</evidence>
<dbReference type="SUPFAM" id="SSF50978">
    <property type="entry name" value="WD40 repeat-like"/>
    <property type="match status" value="2"/>
</dbReference>
<dbReference type="InterPro" id="IPR001680">
    <property type="entry name" value="WD40_rpt"/>
</dbReference>
<dbReference type="InterPro" id="IPR015943">
    <property type="entry name" value="WD40/YVTN_repeat-like_dom_sf"/>
</dbReference>
<dbReference type="GO" id="GO:0030042">
    <property type="term" value="P:actin filament depolymerization"/>
    <property type="evidence" value="ECO:0007669"/>
    <property type="project" value="TreeGrafter"/>
</dbReference>
<name>A0A4S8MF47_DENBC</name>
<feature type="repeat" description="WD" evidence="4">
    <location>
        <begin position="183"/>
        <end position="224"/>
    </location>
</feature>
<dbReference type="Proteomes" id="UP000297245">
    <property type="component" value="Unassembled WGS sequence"/>
</dbReference>
<feature type="domain" description="Anaphase-promoting complex subunit 4-like WD40" evidence="5">
    <location>
        <begin position="453"/>
        <end position="535"/>
    </location>
</feature>
<evidence type="ECO:0000313" key="6">
    <source>
        <dbReference type="EMBL" id="THV00704.1"/>
    </source>
</evidence>